<dbReference type="PANTHER" id="PTHR21137:SF35">
    <property type="entry name" value="ODORANT RECEPTOR 19A-RELATED"/>
    <property type="match status" value="1"/>
</dbReference>
<dbReference type="GO" id="GO:0004984">
    <property type="term" value="F:olfactory receptor activity"/>
    <property type="evidence" value="ECO:0007669"/>
    <property type="project" value="InterPro"/>
</dbReference>
<feature type="transmembrane region" description="Helical" evidence="10">
    <location>
        <begin position="140"/>
        <end position="159"/>
    </location>
</feature>
<evidence type="ECO:0000256" key="3">
    <source>
        <dbReference type="ARBA" id="ARBA00022606"/>
    </source>
</evidence>
<evidence type="ECO:0000313" key="11">
    <source>
        <dbReference type="EMBL" id="WPO56507.1"/>
    </source>
</evidence>
<evidence type="ECO:0000256" key="1">
    <source>
        <dbReference type="ARBA" id="ARBA00004651"/>
    </source>
</evidence>
<sequence length="397" mass="45423">MLKSNNIDLTSKSAIFFSKLCHIAYISGFPNLWITDLNFPEKFQKYQYYIFRTIDVILYLFIVSQWTATLTQHNLSQKQISDNLLFSYAQPSLLAYRLVLNYHQAKIKEVFFIVVVKLKDLDTDKELEAKFIKKTTTLSLMLLSMGASSLIFFGFQGILTKGAKFVTVITVWPDVNDTRTVAYIGRIVIYILWWLVIMNVTASYNAVLTLMLTLEYQFKYLGTYFRNLELIFEEDMCQKEKEMKYLERVKLGIKLHSVILRCAQLIQDSCSNVYGIHILLNISVLVSVMFQMIYTGRSLDGLLSTVATGSAMLLSTGYFMWCAGDVTVEASCLATNMYSSGWQNCGANASRVRQLLTLAMMKAQEPFQITILGIFTVSYQAFLSIVKSSYTIFTMLY</sequence>
<dbReference type="AlphaFoldDB" id="A0AAU0QL18"/>
<keyword evidence="3 10" id="KW-0716">Sensory transduction</keyword>
<dbReference type="EMBL" id="OQ970400">
    <property type="protein sequence ID" value="WPO56507.1"/>
    <property type="molecule type" value="mRNA"/>
</dbReference>
<keyword evidence="7 10" id="KW-0472">Membrane</keyword>
<organism evidence="11">
    <name type="scientific">Leucinodes orbonalis</name>
    <dbReference type="NCBI Taxonomy" id="711050"/>
    <lineage>
        <taxon>Eukaryota</taxon>
        <taxon>Metazoa</taxon>
        <taxon>Ecdysozoa</taxon>
        <taxon>Arthropoda</taxon>
        <taxon>Hexapoda</taxon>
        <taxon>Insecta</taxon>
        <taxon>Pterygota</taxon>
        <taxon>Neoptera</taxon>
        <taxon>Endopterygota</taxon>
        <taxon>Lepidoptera</taxon>
        <taxon>Glossata</taxon>
        <taxon>Ditrysia</taxon>
        <taxon>Pyraloidea</taxon>
        <taxon>Crambidae</taxon>
        <taxon>Spilomelinae</taxon>
        <taxon>Leucinodes</taxon>
    </lineage>
</organism>
<evidence type="ECO:0000256" key="7">
    <source>
        <dbReference type="ARBA" id="ARBA00023136"/>
    </source>
</evidence>
<name>A0AAU0QL18_9NEOP</name>
<dbReference type="GO" id="GO:0005886">
    <property type="term" value="C:plasma membrane"/>
    <property type="evidence" value="ECO:0007669"/>
    <property type="project" value="UniProtKB-SubCell"/>
</dbReference>
<feature type="transmembrane region" description="Helical" evidence="10">
    <location>
        <begin position="273"/>
        <end position="294"/>
    </location>
</feature>
<dbReference type="InterPro" id="IPR004117">
    <property type="entry name" value="7tm6_olfct_rcpt"/>
</dbReference>
<feature type="transmembrane region" description="Helical" evidence="10">
    <location>
        <begin position="187"/>
        <end position="212"/>
    </location>
</feature>
<keyword evidence="6 10" id="KW-1133">Transmembrane helix</keyword>
<feature type="transmembrane region" description="Helical" evidence="10">
    <location>
        <begin position="46"/>
        <end position="68"/>
    </location>
</feature>
<comment type="subcellular location">
    <subcellularLocation>
        <location evidence="1 10">Cell membrane</location>
        <topology evidence="1 10">Multi-pass membrane protein</topology>
    </subcellularLocation>
</comment>
<keyword evidence="2" id="KW-1003">Cell membrane</keyword>
<proteinExistence type="evidence at transcript level"/>
<evidence type="ECO:0000256" key="5">
    <source>
        <dbReference type="ARBA" id="ARBA00022725"/>
    </source>
</evidence>
<keyword evidence="9 10" id="KW-0807">Transducer</keyword>
<accession>A0AAU0QL18</accession>
<dbReference type="PANTHER" id="PTHR21137">
    <property type="entry name" value="ODORANT RECEPTOR"/>
    <property type="match status" value="1"/>
</dbReference>
<evidence type="ECO:0000256" key="10">
    <source>
        <dbReference type="RuleBase" id="RU351113"/>
    </source>
</evidence>
<dbReference type="Pfam" id="PF02949">
    <property type="entry name" value="7tm_6"/>
    <property type="match status" value="1"/>
</dbReference>
<evidence type="ECO:0000256" key="2">
    <source>
        <dbReference type="ARBA" id="ARBA00022475"/>
    </source>
</evidence>
<keyword evidence="5 10" id="KW-0552">Olfaction</keyword>
<evidence type="ECO:0000256" key="9">
    <source>
        <dbReference type="ARBA" id="ARBA00023224"/>
    </source>
</evidence>
<comment type="similarity">
    <text evidence="10">Belongs to the insect chemoreceptor superfamily. Heteromeric odorant receptor channel (TC 1.A.69) family.</text>
</comment>
<feature type="transmembrane region" description="Helical" evidence="10">
    <location>
        <begin position="367"/>
        <end position="386"/>
    </location>
</feature>
<evidence type="ECO:0000256" key="6">
    <source>
        <dbReference type="ARBA" id="ARBA00022989"/>
    </source>
</evidence>
<dbReference type="GO" id="GO:0005549">
    <property type="term" value="F:odorant binding"/>
    <property type="evidence" value="ECO:0007669"/>
    <property type="project" value="InterPro"/>
</dbReference>
<evidence type="ECO:0000256" key="4">
    <source>
        <dbReference type="ARBA" id="ARBA00022692"/>
    </source>
</evidence>
<keyword evidence="4 10" id="KW-0812">Transmembrane</keyword>
<reference evidence="11" key="1">
    <citation type="submission" date="2023-05" db="EMBL/GenBank/DDBJ databases">
        <authorList>
            <person name="Pathak J."/>
            <person name="Thiruvengadam V."/>
            <person name="Gracy G.R."/>
            <person name="M M."/>
        </authorList>
    </citation>
    <scope>NUCLEOTIDE SEQUENCE</scope>
    <source>
        <tissue evidence="11">Head and antenna</tissue>
    </source>
</reference>
<dbReference type="GO" id="GO:0007165">
    <property type="term" value="P:signal transduction"/>
    <property type="evidence" value="ECO:0007669"/>
    <property type="project" value="UniProtKB-KW"/>
</dbReference>
<evidence type="ECO:0000256" key="8">
    <source>
        <dbReference type="ARBA" id="ARBA00023170"/>
    </source>
</evidence>
<protein>
    <recommendedName>
        <fullName evidence="10">Odorant receptor</fullName>
    </recommendedName>
</protein>
<keyword evidence="8 10" id="KW-0675">Receptor</keyword>
<feature type="transmembrane region" description="Helical" evidence="10">
    <location>
        <begin position="12"/>
        <end position="34"/>
    </location>
</feature>
<comment type="caution">
    <text evidence="10">Lacks conserved residue(s) required for the propagation of feature annotation.</text>
</comment>